<proteinExistence type="predicted"/>
<dbReference type="AlphaFoldDB" id="A0A812XW52"/>
<evidence type="ECO:0000313" key="1">
    <source>
        <dbReference type="EMBL" id="CAE7756641.1"/>
    </source>
</evidence>
<protein>
    <submittedName>
        <fullName evidence="1">Uncharacterized protein</fullName>
    </submittedName>
</protein>
<sequence>IKWVKQLFSYGYPGESIPGLVRELGGQDGALTFDEAVGQVSGPKLKGPETRPIKSDRPVGNVSVGDLPVRFLDANSGKLEQFCDAVQHVKFNMTQEFFDNTIYRECITANYKELPEPFRLRHEPKVPYTMQLVILPATKPEDAPNDDDGRYIHVFKHVYLHRNKLYAKECIDMCCGLALRFEWGTQTRPALMALNYMIDSMGGKQIRWSEGEVVTALNNYMKGRQNAKTLEYWYSSAYFEQGAGRQACNNPYDQSIDEAMYKQMKSSKIFEINHESFIKLIKPSFEGIDDKEDMDAIIARTHLIVITSSGVYWRVAGNHKSNVKFVEWSDGEAMDILAPSQKPIFQAYK</sequence>
<comment type="caution">
    <text evidence="1">The sequence shown here is derived from an EMBL/GenBank/DDBJ whole genome shotgun (WGS) entry which is preliminary data.</text>
</comment>
<keyword evidence="2" id="KW-1185">Reference proteome</keyword>
<feature type="non-terminal residue" evidence="1">
    <location>
        <position position="349"/>
    </location>
</feature>
<name>A0A812XW52_SYMPI</name>
<feature type="non-terminal residue" evidence="1">
    <location>
        <position position="1"/>
    </location>
</feature>
<dbReference type="OrthoDB" id="440916at2759"/>
<dbReference type="EMBL" id="CAJNIZ010046788">
    <property type="protein sequence ID" value="CAE7756641.1"/>
    <property type="molecule type" value="Genomic_DNA"/>
</dbReference>
<reference evidence="1" key="1">
    <citation type="submission" date="2021-02" db="EMBL/GenBank/DDBJ databases">
        <authorList>
            <person name="Dougan E. K."/>
            <person name="Rhodes N."/>
            <person name="Thang M."/>
            <person name="Chan C."/>
        </authorList>
    </citation>
    <scope>NUCLEOTIDE SEQUENCE</scope>
</reference>
<dbReference type="Proteomes" id="UP000649617">
    <property type="component" value="Unassembled WGS sequence"/>
</dbReference>
<accession>A0A812XW52</accession>
<gene>
    <name evidence="1" type="ORF">SPIL2461_LOCUS22006</name>
</gene>
<evidence type="ECO:0000313" key="2">
    <source>
        <dbReference type="Proteomes" id="UP000649617"/>
    </source>
</evidence>
<organism evidence="1 2">
    <name type="scientific">Symbiodinium pilosum</name>
    <name type="common">Dinoflagellate</name>
    <dbReference type="NCBI Taxonomy" id="2952"/>
    <lineage>
        <taxon>Eukaryota</taxon>
        <taxon>Sar</taxon>
        <taxon>Alveolata</taxon>
        <taxon>Dinophyceae</taxon>
        <taxon>Suessiales</taxon>
        <taxon>Symbiodiniaceae</taxon>
        <taxon>Symbiodinium</taxon>
    </lineage>
</organism>